<proteinExistence type="predicted"/>
<comment type="caution">
    <text evidence="3">The sequence shown here is derived from an EMBL/GenBank/DDBJ whole genome shotgun (WGS) entry which is preliminary data.</text>
</comment>
<evidence type="ECO:0000313" key="3">
    <source>
        <dbReference type="EMBL" id="MFD1175101.1"/>
    </source>
</evidence>
<keyword evidence="4" id="KW-1185">Reference proteome</keyword>
<protein>
    <submittedName>
        <fullName evidence="3">M24 family metallopeptidase</fullName>
    </submittedName>
</protein>
<dbReference type="InterPro" id="IPR000587">
    <property type="entry name" value="Creatinase_N"/>
</dbReference>
<dbReference type="SUPFAM" id="SSF53092">
    <property type="entry name" value="Creatinase/prolidase N-terminal domain"/>
    <property type="match status" value="1"/>
</dbReference>
<dbReference type="InterPro" id="IPR001714">
    <property type="entry name" value="Pept_M24_MAP"/>
</dbReference>
<feature type="domain" description="Peptidase M24" evidence="1">
    <location>
        <begin position="191"/>
        <end position="395"/>
    </location>
</feature>
<dbReference type="Pfam" id="PF01321">
    <property type="entry name" value="Creatinase_N"/>
    <property type="match status" value="1"/>
</dbReference>
<sequence>MQITDDKLQYTIDYHLQDVARRAREKLEKEQLDALVASSAENFYYLTGQPSMFLYTFRMSEAAFAVVFRDPAKKSILLMSEFEASGLPDVIPGFDIRTYPQWIDLDDPFGLQPGRYLGERPDAPRPEAALVALAEALGSGGAAAGRIAAELSGMKPSSRAKLADSLPEAVWAEAQPLFTELRSIKTGFEIERLRESCAIAEAAIGEVLPKIGPGVTAAELAAAFHIAAYRRAIGFTERFTTISVGPDFAPASLFRTHPAAPGDTIKFDVGVDVQGYGSDIARTFTLGKPTDAAKRAYEALRPGHDRMLELAGPDVPMADIFKAGMEVIRRSGLPNYNRGHLGHSIGLALSTEEAPFVSGTEQTILKPGMVICLETPYYGYGVGAVMIEDMVLITDNGIERLNSLSRDLIAL</sequence>
<dbReference type="InterPro" id="IPR050659">
    <property type="entry name" value="Peptidase_M24B"/>
</dbReference>
<dbReference type="InterPro" id="IPR036005">
    <property type="entry name" value="Creatinase/aminopeptidase-like"/>
</dbReference>
<dbReference type="PANTHER" id="PTHR46112">
    <property type="entry name" value="AMINOPEPTIDASE"/>
    <property type="match status" value="1"/>
</dbReference>
<dbReference type="Gene3D" id="3.90.230.10">
    <property type="entry name" value="Creatinase/methionine aminopeptidase superfamily"/>
    <property type="match status" value="1"/>
</dbReference>
<evidence type="ECO:0000259" key="1">
    <source>
        <dbReference type="Pfam" id="PF00557"/>
    </source>
</evidence>
<dbReference type="Proteomes" id="UP001597262">
    <property type="component" value="Unassembled WGS sequence"/>
</dbReference>
<feature type="domain" description="Creatinase N-terminal" evidence="2">
    <location>
        <begin position="22"/>
        <end position="184"/>
    </location>
</feature>
<dbReference type="InterPro" id="IPR000994">
    <property type="entry name" value="Pept_M24"/>
</dbReference>
<organism evidence="3 4">
    <name type="scientific">Paenibacillus puldeungensis</name>
    <dbReference type="NCBI Taxonomy" id="696536"/>
    <lineage>
        <taxon>Bacteria</taxon>
        <taxon>Bacillati</taxon>
        <taxon>Bacillota</taxon>
        <taxon>Bacilli</taxon>
        <taxon>Bacillales</taxon>
        <taxon>Paenibacillaceae</taxon>
        <taxon>Paenibacillus</taxon>
    </lineage>
</organism>
<dbReference type="RefSeq" id="WP_379316108.1">
    <property type="nucleotide sequence ID" value="NZ_JBHTLM010000001.1"/>
</dbReference>
<dbReference type="PANTHER" id="PTHR46112:SF2">
    <property type="entry name" value="XAA-PRO AMINOPEPTIDASE P-RELATED"/>
    <property type="match status" value="1"/>
</dbReference>
<accession>A0ABW3RRN2</accession>
<name>A0ABW3RRN2_9BACL</name>
<evidence type="ECO:0000313" key="4">
    <source>
        <dbReference type="Proteomes" id="UP001597262"/>
    </source>
</evidence>
<dbReference type="PRINTS" id="PR00599">
    <property type="entry name" value="MAPEPTIDASE"/>
</dbReference>
<dbReference type="CDD" id="cd01066">
    <property type="entry name" value="APP_MetAP"/>
    <property type="match status" value="1"/>
</dbReference>
<gene>
    <name evidence="3" type="ORF">ACFQ3W_02095</name>
</gene>
<dbReference type="SUPFAM" id="SSF55920">
    <property type="entry name" value="Creatinase/aminopeptidase"/>
    <property type="match status" value="1"/>
</dbReference>
<evidence type="ECO:0000259" key="2">
    <source>
        <dbReference type="Pfam" id="PF01321"/>
    </source>
</evidence>
<dbReference type="InterPro" id="IPR029149">
    <property type="entry name" value="Creatin/AminoP/Spt16_N"/>
</dbReference>
<reference evidence="4" key="1">
    <citation type="journal article" date="2019" name="Int. J. Syst. Evol. Microbiol.">
        <title>The Global Catalogue of Microorganisms (GCM) 10K type strain sequencing project: providing services to taxonomists for standard genome sequencing and annotation.</title>
        <authorList>
            <consortium name="The Broad Institute Genomics Platform"/>
            <consortium name="The Broad Institute Genome Sequencing Center for Infectious Disease"/>
            <person name="Wu L."/>
            <person name="Ma J."/>
        </authorList>
    </citation>
    <scope>NUCLEOTIDE SEQUENCE [LARGE SCALE GENOMIC DNA]</scope>
    <source>
        <strain evidence="4">CCUG 59189</strain>
    </source>
</reference>
<dbReference type="Pfam" id="PF00557">
    <property type="entry name" value="Peptidase_M24"/>
    <property type="match status" value="1"/>
</dbReference>
<dbReference type="Gene3D" id="3.40.350.10">
    <property type="entry name" value="Creatinase/prolidase N-terminal domain"/>
    <property type="match status" value="1"/>
</dbReference>
<dbReference type="EMBL" id="JBHTLM010000001">
    <property type="protein sequence ID" value="MFD1175101.1"/>
    <property type="molecule type" value="Genomic_DNA"/>
</dbReference>